<evidence type="ECO:0000313" key="3">
    <source>
        <dbReference type="Proteomes" id="UP000267469"/>
    </source>
</evidence>
<feature type="domain" description="DUF5597" evidence="1">
    <location>
        <begin position="25"/>
        <end position="156"/>
    </location>
</feature>
<evidence type="ECO:0000259" key="1">
    <source>
        <dbReference type="Pfam" id="PF18120"/>
    </source>
</evidence>
<dbReference type="Gene3D" id="2.60.220.20">
    <property type="entry name" value="putative beta-Galactosidase from caulobacter crescentus"/>
    <property type="match status" value="1"/>
</dbReference>
<dbReference type="EMBL" id="RJTM01000093">
    <property type="protein sequence ID" value="RNL84929.1"/>
    <property type="molecule type" value="Genomic_DNA"/>
</dbReference>
<dbReference type="InterPro" id="IPR040719">
    <property type="entry name" value="DUF5597"/>
</dbReference>
<dbReference type="Pfam" id="PF18120">
    <property type="entry name" value="DUF5597"/>
    <property type="match status" value="1"/>
</dbReference>
<dbReference type="RefSeq" id="WP_123216480.1">
    <property type="nucleotide sequence ID" value="NZ_RJTM01000093.1"/>
</dbReference>
<keyword evidence="3" id="KW-1185">Reference proteome</keyword>
<sequence>MNNRHFFLLITLLIQTDKPEEENIGKSYAILEQLSPLTLENAGSENMKGVWLDKKNTTDTLHVEGYTLVVKHDHTLGWSSGAEEEVWPESGALCIETATGEFTVAGTGVVITFFSDDKRNPKAGIARIEEGRYENGEWKPGRRMNGDQSHQGRHLRIPADRYGIQKVKLYTYK</sequence>
<dbReference type="AlphaFoldDB" id="A0A3N0EB00"/>
<proteinExistence type="predicted"/>
<evidence type="ECO:0000313" key="2">
    <source>
        <dbReference type="EMBL" id="RNL84929.1"/>
    </source>
</evidence>
<gene>
    <name evidence="2" type="ORF">ED312_13190</name>
</gene>
<dbReference type="Proteomes" id="UP000267469">
    <property type="component" value="Unassembled WGS sequence"/>
</dbReference>
<comment type="caution">
    <text evidence="2">The sequence shown here is derived from an EMBL/GenBank/DDBJ whole genome shotgun (WGS) entry which is preliminary data.</text>
</comment>
<organism evidence="2 3">
    <name type="scientific">Sinomicrobium pectinilyticum</name>
    <dbReference type="NCBI Taxonomy" id="1084421"/>
    <lineage>
        <taxon>Bacteria</taxon>
        <taxon>Pseudomonadati</taxon>
        <taxon>Bacteroidota</taxon>
        <taxon>Flavobacteriia</taxon>
        <taxon>Flavobacteriales</taxon>
        <taxon>Flavobacteriaceae</taxon>
        <taxon>Sinomicrobium</taxon>
    </lineage>
</organism>
<protein>
    <recommendedName>
        <fullName evidence="1">DUF5597 domain-containing protein</fullName>
    </recommendedName>
</protein>
<name>A0A3N0EB00_SINP1</name>
<reference evidence="2 3" key="1">
    <citation type="submission" date="2018-10" db="EMBL/GenBank/DDBJ databases">
        <title>Sinomicrobium pectinilyticum sp. nov., a pectinase-producing bacterium isolated from alkaline and saline soil, and emended description of the genus Sinomicrobium.</title>
        <authorList>
            <person name="Cheng B."/>
            <person name="Li C."/>
            <person name="Lai Q."/>
            <person name="Du M."/>
            <person name="Shao Z."/>
            <person name="Xu P."/>
            <person name="Yang C."/>
        </authorList>
    </citation>
    <scope>NUCLEOTIDE SEQUENCE [LARGE SCALE GENOMIC DNA]</scope>
    <source>
        <strain evidence="2 3">5DNS001</strain>
    </source>
</reference>
<accession>A0A3N0EB00</accession>
<dbReference type="OrthoDB" id="9800974at2"/>